<dbReference type="InterPro" id="IPR041698">
    <property type="entry name" value="Methyltransf_25"/>
</dbReference>
<dbReference type="Gene3D" id="3.40.50.150">
    <property type="entry name" value="Vaccinia Virus protein VP39"/>
    <property type="match status" value="1"/>
</dbReference>
<keyword evidence="3" id="KW-1185">Reference proteome</keyword>
<gene>
    <name evidence="2" type="ORF">C7441_104288</name>
</gene>
<dbReference type="EMBL" id="QGGG01000004">
    <property type="protein sequence ID" value="PWJ85019.1"/>
    <property type="molecule type" value="Genomic_DNA"/>
</dbReference>
<dbReference type="AlphaFoldDB" id="A0A316C5R9"/>
<reference evidence="2 3" key="1">
    <citation type="submission" date="2018-05" db="EMBL/GenBank/DDBJ databases">
        <title>Genomic Encyclopedia of Type Strains, Phase IV (KMG-IV): sequencing the most valuable type-strain genomes for metagenomic binning, comparative biology and taxonomic classification.</title>
        <authorList>
            <person name="Goeker M."/>
        </authorList>
    </citation>
    <scope>NUCLEOTIDE SEQUENCE [LARGE SCALE GENOMIC DNA]</scope>
    <source>
        <strain evidence="2 3">DSM 6986</strain>
    </source>
</reference>
<proteinExistence type="predicted"/>
<dbReference type="PANTHER" id="PTHR43591">
    <property type="entry name" value="METHYLTRANSFERASE"/>
    <property type="match status" value="1"/>
</dbReference>
<evidence type="ECO:0000313" key="3">
    <source>
        <dbReference type="Proteomes" id="UP000245396"/>
    </source>
</evidence>
<feature type="domain" description="Methyltransferase" evidence="1">
    <location>
        <begin position="69"/>
        <end position="162"/>
    </location>
</feature>
<dbReference type="Pfam" id="PF13649">
    <property type="entry name" value="Methyltransf_25"/>
    <property type="match status" value="1"/>
</dbReference>
<dbReference type="SUPFAM" id="SSF53335">
    <property type="entry name" value="S-adenosyl-L-methionine-dependent methyltransferases"/>
    <property type="match status" value="1"/>
</dbReference>
<dbReference type="InterPro" id="IPR029063">
    <property type="entry name" value="SAM-dependent_MTases_sf"/>
</dbReference>
<evidence type="ECO:0000259" key="1">
    <source>
        <dbReference type="Pfam" id="PF13649"/>
    </source>
</evidence>
<protein>
    <submittedName>
        <fullName evidence="2">2-polyprenyl-3-methyl-5-hydroxy-6-metoxy-1, 4-benzoquinol methylase</fullName>
    </submittedName>
</protein>
<dbReference type="STRING" id="1192868.GCA_000304395_03290"/>
<dbReference type="CDD" id="cd02440">
    <property type="entry name" value="AdoMet_MTases"/>
    <property type="match status" value="1"/>
</dbReference>
<comment type="caution">
    <text evidence="2">The sequence shown here is derived from an EMBL/GenBank/DDBJ whole genome shotgun (WGS) entry which is preliminary data.</text>
</comment>
<sequence length="254" mass="27984">MGDSFSNMLSRRNQRADVYSQADFWNEKARNYDGSAVSMWKNQALNACYEREQFAFIDKAIGDPKGLHILDMGCGTGRLSRHLTSQGAAVEAFDFAEETIRIAKAQDPSSSIRYRVQSSFDISEVSTFDVVAAIGNLTVACKTPADVETIVRLVHRALKPGGRFIVVEPFHDSFLSRVLRLTTAGYADILTRNGFRVDARKELHFWPARLPLCLAAWPRPLTVTGYYAGQALLAAGGQWLGLGDYKGVAATRAG</sequence>
<keyword evidence="2" id="KW-0808">Transferase</keyword>
<keyword evidence="2" id="KW-0489">Methyltransferase</keyword>
<dbReference type="Proteomes" id="UP000245396">
    <property type="component" value="Unassembled WGS sequence"/>
</dbReference>
<dbReference type="RefSeq" id="WP_109612387.1">
    <property type="nucleotide sequence ID" value="NZ_QGGG01000004.1"/>
</dbReference>
<accession>A0A316C5R9</accession>
<dbReference type="GO" id="GO:0032259">
    <property type="term" value="P:methylation"/>
    <property type="evidence" value="ECO:0007669"/>
    <property type="project" value="UniProtKB-KW"/>
</dbReference>
<organism evidence="2 3">
    <name type="scientific">Pseudaminobacter salicylatoxidans</name>
    <dbReference type="NCBI Taxonomy" id="93369"/>
    <lineage>
        <taxon>Bacteria</taxon>
        <taxon>Pseudomonadati</taxon>
        <taxon>Pseudomonadota</taxon>
        <taxon>Alphaproteobacteria</taxon>
        <taxon>Hyphomicrobiales</taxon>
        <taxon>Phyllobacteriaceae</taxon>
        <taxon>Pseudaminobacter</taxon>
    </lineage>
</organism>
<name>A0A316C5R9_PSESE</name>
<dbReference type="OrthoDB" id="1853779at2"/>
<evidence type="ECO:0000313" key="2">
    <source>
        <dbReference type="EMBL" id="PWJ85019.1"/>
    </source>
</evidence>
<dbReference type="GO" id="GO:0008168">
    <property type="term" value="F:methyltransferase activity"/>
    <property type="evidence" value="ECO:0007669"/>
    <property type="project" value="UniProtKB-KW"/>
</dbReference>